<reference evidence="6 7" key="1">
    <citation type="submission" date="2011-08" db="EMBL/GenBank/DDBJ databases">
        <authorList>
            <person name="Weinstock G."/>
            <person name="Sodergren E."/>
            <person name="Clifton S."/>
            <person name="Fulton L."/>
            <person name="Fulton B."/>
            <person name="Courtney L."/>
            <person name="Fronick C."/>
            <person name="Harrison M."/>
            <person name="Strong C."/>
            <person name="Farmer C."/>
            <person name="Delahaunty K."/>
            <person name="Markovic C."/>
            <person name="Hall O."/>
            <person name="Minx P."/>
            <person name="Tomlinson C."/>
            <person name="Mitreva M."/>
            <person name="Hou S."/>
            <person name="Chen J."/>
            <person name="Wollam A."/>
            <person name="Pepin K.H."/>
            <person name="Johnson M."/>
            <person name="Bhonagiri V."/>
            <person name="Zhang X."/>
            <person name="Suruliraj S."/>
            <person name="Warren W."/>
            <person name="Chinwalla A."/>
            <person name="Mardis E.R."/>
            <person name="Wilson R.K."/>
        </authorList>
    </citation>
    <scope>NUCLEOTIDE SEQUENCE [LARGE SCALE GENOMIC DNA]</scope>
    <source>
        <strain evidence="6 7">ATCC 29863</strain>
    </source>
</reference>
<dbReference type="InterPro" id="IPR003593">
    <property type="entry name" value="AAA+_ATPase"/>
</dbReference>
<dbReference type="PROSITE" id="PS50893">
    <property type="entry name" value="ABC_TRANSPORTER_2"/>
    <property type="match status" value="1"/>
</dbReference>
<dbReference type="InterPro" id="IPR050319">
    <property type="entry name" value="ABC_transp_ATP-bind"/>
</dbReference>
<dbReference type="CDD" id="cd03257">
    <property type="entry name" value="ABC_NikE_OppD_transporters"/>
    <property type="match status" value="1"/>
</dbReference>
<keyword evidence="3" id="KW-0547">Nucleotide-binding</keyword>
<evidence type="ECO:0000259" key="5">
    <source>
        <dbReference type="PROSITE" id="PS50893"/>
    </source>
</evidence>
<dbReference type="Gene3D" id="3.40.50.300">
    <property type="entry name" value="P-loop containing nucleotide triphosphate hydrolases"/>
    <property type="match status" value="1"/>
</dbReference>
<accession>G9YKW7</accession>
<dbReference type="InterPro" id="IPR017871">
    <property type="entry name" value="ABC_transporter-like_CS"/>
</dbReference>
<dbReference type="GO" id="GO:0055085">
    <property type="term" value="P:transmembrane transport"/>
    <property type="evidence" value="ECO:0007669"/>
    <property type="project" value="UniProtKB-ARBA"/>
</dbReference>
<comment type="caution">
    <text evidence="6">The sequence shown here is derived from an EMBL/GenBank/DDBJ whole genome shotgun (WGS) entry which is preliminary data.</text>
</comment>
<evidence type="ECO:0000256" key="3">
    <source>
        <dbReference type="ARBA" id="ARBA00022741"/>
    </source>
</evidence>
<keyword evidence="4 6" id="KW-0067">ATP-binding</keyword>
<dbReference type="Pfam" id="PF00005">
    <property type="entry name" value="ABC_tran"/>
    <property type="match status" value="1"/>
</dbReference>
<evidence type="ECO:0000256" key="1">
    <source>
        <dbReference type="ARBA" id="ARBA00005417"/>
    </source>
</evidence>
<evidence type="ECO:0000313" key="7">
    <source>
        <dbReference type="Proteomes" id="UP000004459"/>
    </source>
</evidence>
<sequence length="239" mass="26735">MTLLRTEHLTKTYASGLFRRNRTPALRDVSISIGPGETVGIYGKSGSGKTTLASLVTGILPATGGRIYWEDRPVAAPYRGALRRAIQMVDQHPEEAFDPRWSLEKSLMEPYRVHRLPFDRDRFRDLLAQVGLYEEHLHRDLGSLSGGELQRAALARALSMEPLLLLLDEPTSMLDAISQAQILQILKDYQANHGTAYLLITHDLAVMRHMCTHCYFLADGCVTGEEEVHGKSESDPPLR</sequence>
<dbReference type="GeneID" id="63973219"/>
<dbReference type="PROSITE" id="PS00211">
    <property type="entry name" value="ABC_TRANSPORTER_1"/>
    <property type="match status" value="1"/>
</dbReference>
<name>G9YKW7_FLAPL</name>
<dbReference type="PANTHER" id="PTHR43776:SF7">
    <property type="entry name" value="D,D-DIPEPTIDE TRANSPORT ATP-BINDING PROTEIN DDPF-RELATED"/>
    <property type="match status" value="1"/>
</dbReference>
<gene>
    <name evidence="6" type="ORF">HMPREF0372_00127</name>
</gene>
<dbReference type="AlphaFoldDB" id="G9YKW7"/>
<dbReference type="SUPFAM" id="SSF52540">
    <property type="entry name" value="P-loop containing nucleoside triphosphate hydrolases"/>
    <property type="match status" value="1"/>
</dbReference>
<dbReference type="RefSeq" id="WP_007488008.1">
    <property type="nucleotide sequence ID" value="NZ_JH417628.1"/>
</dbReference>
<dbReference type="EMBL" id="AGCK01000013">
    <property type="protein sequence ID" value="EHM55170.1"/>
    <property type="molecule type" value="Genomic_DNA"/>
</dbReference>
<protein>
    <submittedName>
        <fullName evidence="6">ABC transporter, ATP-binding protein</fullName>
    </submittedName>
</protein>
<evidence type="ECO:0000313" key="6">
    <source>
        <dbReference type="EMBL" id="EHM55170.1"/>
    </source>
</evidence>
<organism evidence="6 7">
    <name type="scientific">Flavonifractor plautii ATCC 29863</name>
    <dbReference type="NCBI Taxonomy" id="411475"/>
    <lineage>
        <taxon>Bacteria</taxon>
        <taxon>Bacillati</taxon>
        <taxon>Bacillota</taxon>
        <taxon>Clostridia</taxon>
        <taxon>Eubacteriales</taxon>
        <taxon>Oscillospiraceae</taxon>
        <taxon>Flavonifractor</taxon>
    </lineage>
</organism>
<dbReference type="InterPro" id="IPR003439">
    <property type="entry name" value="ABC_transporter-like_ATP-bd"/>
</dbReference>
<proteinExistence type="inferred from homology"/>
<comment type="similarity">
    <text evidence="1">Belongs to the ABC transporter superfamily.</text>
</comment>
<dbReference type="Proteomes" id="UP000004459">
    <property type="component" value="Unassembled WGS sequence"/>
</dbReference>
<keyword evidence="2" id="KW-0813">Transport</keyword>
<evidence type="ECO:0000256" key="2">
    <source>
        <dbReference type="ARBA" id="ARBA00022448"/>
    </source>
</evidence>
<dbReference type="PANTHER" id="PTHR43776">
    <property type="entry name" value="TRANSPORT ATP-BINDING PROTEIN"/>
    <property type="match status" value="1"/>
</dbReference>
<dbReference type="InterPro" id="IPR027417">
    <property type="entry name" value="P-loop_NTPase"/>
</dbReference>
<feature type="domain" description="ABC transporter" evidence="5">
    <location>
        <begin position="4"/>
        <end position="238"/>
    </location>
</feature>
<dbReference type="HOGENOM" id="CLU_000604_1_23_9"/>
<dbReference type="PATRIC" id="fig|411475.3.peg.112"/>
<dbReference type="SMART" id="SM00382">
    <property type="entry name" value="AAA"/>
    <property type="match status" value="1"/>
</dbReference>
<evidence type="ECO:0000256" key="4">
    <source>
        <dbReference type="ARBA" id="ARBA00022840"/>
    </source>
</evidence>
<dbReference type="GO" id="GO:0016887">
    <property type="term" value="F:ATP hydrolysis activity"/>
    <property type="evidence" value="ECO:0007669"/>
    <property type="project" value="InterPro"/>
</dbReference>
<dbReference type="GO" id="GO:0005524">
    <property type="term" value="F:ATP binding"/>
    <property type="evidence" value="ECO:0007669"/>
    <property type="project" value="UniProtKB-KW"/>
</dbReference>